<gene>
    <name evidence="1" type="ORF">DPEC_G00060070</name>
</gene>
<proteinExistence type="predicted"/>
<protein>
    <submittedName>
        <fullName evidence="1">Uncharacterized protein</fullName>
    </submittedName>
</protein>
<organism evidence="1 2">
    <name type="scientific">Dallia pectoralis</name>
    <name type="common">Alaska blackfish</name>
    <dbReference type="NCBI Taxonomy" id="75939"/>
    <lineage>
        <taxon>Eukaryota</taxon>
        <taxon>Metazoa</taxon>
        <taxon>Chordata</taxon>
        <taxon>Craniata</taxon>
        <taxon>Vertebrata</taxon>
        <taxon>Euteleostomi</taxon>
        <taxon>Actinopterygii</taxon>
        <taxon>Neopterygii</taxon>
        <taxon>Teleostei</taxon>
        <taxon>Protacanthopterygii</taxon>
        <taxon>Esociformes</taxon>
        <taxon>Umbridae</taxon>
        <taxon>Dallia</taxon>
    </lineage>
</organism>
<evidence type="ECO:0000313" key="2">
    <source>
        <dbReference type="Proteomes" id="UP001157502"/>
    </source>
</evidence>
<dbReference type="EMBL" id="CM055732">
    <property type="protein sequence ID" value="KAJ8011613.1"/>
    <property type="molecule type" value="Genomic_DNA"/>
</dbReference>
<evidence type="ECO:0000313" key="1">
    <source>
        <dbReference type="EMBL" id="KAJ8011613.1"/>
    </source>
</evidence>
<name>A0ACC2H6W6_DALPE</name>
<accession>A0ACC2H6W6</accession>
<comment type="caution">
    <text evidence="1">The sequence shown here is derived from an EMBL/GenBank/DDBJ whole genome shotgun (WGS) entry which is preliminary data.</text>
</comment>
<dbReference type="Proteomes" id="UP001157502">
    <property type="component" value="Chromosome 5"/>
</dbReference>
<keyword evidence="2" id="KW-1185">Reference proteome</keyword>
<sequence length="183" mass="20140">MPVPNNTNQSMGDPSHSRLYNIGSAGEAWTVNYEPRQLLQVAVIEQAYEEKAYFVDFVPPSRDAIELPRHVVYVLVGVALVVVATYAIVGHLIDDLMHDLADWVLGPKSIEADAEGAVEGEDERGSLYDGGIKTKEDGINPERFGMLPGFHHVARNDLLTSLTLCGTIPARPSERRTSIQEEL</sequence>
<reference evidence="1" key="1">
    <citation type="submission" date="2021-05" db="EMBL/GenBank/DDBJ databases">
        <authorList>
            <person name="Pan Q."/>
            <person name="Jouanno E."/>
            <person name="Zahm M."/>
            <person name="Klopp C."/>
            <person name="Cabau C."/>
            <person name="Louis A."/>
            <person name="Berthelot C."/>
            <person name="Parey E."/>
            <person name="Roest Crollius H."/>
            <person name="Montfort J."/>
            <person name="Robinson-Rechavi M."/>
            <person name="Bouchez O."/>
            <person name="Lampietro C."/>
            <person name="Lopez Roques C."/>
            <person name="Donnadieu C."/>
            <person name="Postlethwait J."/>
            <person name="Bobe J."/>
            <person name="Dillon D."/>
            <person name="Chandos A."/>
            <person name="von Hippel F."/>
            <person name="Guiguen Y."/>
        </authorList>
    </citation>
    <scope>NUCLEOTIDE SEQUENCE</scope>
    <source>
        <strain evidence="1">YG-Jan2019</strain>
    </source>
</reference>